<feature type="signal peptide" evidence="2">
    <location>
        <begin position="1"/>
        <end position="17"/>
    </location>
</feature>
<accession>A0A5A8CF94</accession>
<gene>
    <name evidence="3" type="ORF">FNF31_06853</name>
</gene>
<comment type="caution">
    <text evidence="3">The sequence shown here is derived from an EMBL/GenBank/DDBJ whole genome shotgun (WGS) entry which is preliminary data.</text>
</comment>
<feature type="repeat" description="ANK" evidence="1">
    <location>
        <begin position="52"/>
        <end position="84"/>
    </location>
</feature>
<dbReference type="InterPro" id="IPR036770">
    <property type="entry name" value="Ankyrin_rpt-contain_sf"/>
</dbReference>
<reference evidence="3 4" key="1">
    <citation type="submission" date="2019-07" db="EMBL/GenBank/DDBJ databases">
        <title>Genomes of Cafeteria roenbergensis.</title>
        <authorList>
            <person name="Fischer M.G."/>
            <person name="Hackl T."/>
            <person name="Roman M."/>
        </authorList>
    </citation>
    <scope>NUCLEOTIDE SEQUENCE [LARGE SCALE GENOMIC DNA]</scope>
    <source>
        <strain evidence="3 4">Cflag</strain>
    </source>
</reference>
<evidence type="ECO:0000313" key="4">
    <source>
        <dbReference type="Proteomes" id="UP000325113"/>
    </source>
</evidence>
<keyword evidence="1" id="KW-0040">ANK repeat</keyword>
<dbReference type="SUPFAM" id="SSF48403">
    <property type="entry name" value="Ankyrin repeat"/>
    <property type="match status" value="1"/>
</dbReference>
<evidence type="ECO:0000256" key="2">
    <source>
        <dbReference type="SAM" id="SignalP"/>
    </source>
</evidence>
<evidence type="ECO:0000313" key="3">
    <source>
        <dbReference type="EMBL" id="KAA0151317.1"/>
    </source>
</evidence>
<dbReference type="AlphaFoldDB" id="A0A5A8CF94"/>
<dbReference type="EMBL" id="VLTM01000115">
    <property type="protein sequence ID" value="KAA0151317.1"/>
    <property type="molecule type" value="Genomic_DNA"/>
</dbReference>
<organism evidence="3 4">
    <name type="scientific">Cafeteria roenbergensis</name>
    <name type="common">Marine flagellate</name>
    <dbReference type="NCBI Taxonomy" id="33653"/>
    <lineage>
        <taxon>Eukaryota</taxon>
        <taxon>Sar</taxon>
        <taxon>Stramenopiles</taxon>
        <taxon>Bigyra</taxon>
        <taxon>Opalozoa</taxon>
        <taxon>Bicosoecida</taxon>
        <taxon>Cafeteriaceae</taxon>
        <taxon>Cafeteria</taxon>
    </lineage>
</organism>
<evidence type="ECO:0000256" key="1">
    <source>
        <dbReference type="PROSITE-ProRule" id="PRU00023"/>
    </source>
</evidence>
<protein>
    <submittedName>
        <fullName evidence="3">Uncharacterized protein</fullName>
    </submittedName>
</protein>
<keyword evidence="2" id="KW-0732">Signal</keyword>
<feature type="chain" id="PRO_5022702382" evidence="2">
    <location>
        <begin position="18"/>
        <end position="168"/>
    </location>
</feature>
<dbReference type="Pfam" id="PF12796">
    <property type="entry name" value="Ank_2"/>
    <property type="match status" value="1"/>
</dbReference>
<name>A0A5A8CF94_CAFRO</name>
<dbReference type="InterPro" id="IPR002110">
    <property type="entry name" value="Ankyrin_rpt"/>
</dbReference>
<dbReference type="Proteomes" id="UP000325113">
    <property type="component" value="Unassembled WGS sequence"/>
</dbReference>
<sequence>MRLIVLAICITACAVRAQLMATKLHHAAQHADSSELAQLLEGNPNTNIGDALGRTPLMIAVENQREANVILLLKHDTNLSQVDNSGMTALDIANKRSDAGPIGVLLALAWRAPQLPEPRGDSAMSIAKHHGSREVRIAMGSWVLEATGTEPAGDALLSAAGVVPSAAL</sequence>
<proteinExistence type="predicted"/>
<dbReference type="PROSITE" id="PS50088">
    <property type="entry name" value="ANK_REPEAT"/>
    <property type="match status" value="1"/>
</dbReference>
<dbReference type="Gene3D" id="1.25.40.20">
    <property type="entry name" value="Ankyrin repeat-containing domain"/>
    <property type="match status" value="1"/>
</dbReference>